<dbReference type="InterPro" id="IPR033985">
    <property type="entry name" value="SusD-like_N"/>
</dbReference>
<keyword evidence="3" id="KW-0732">Signal</keyword>
<dbReference type="PROSITE" id="PS51257">
    <property type="entry name" value="PROKAR_LIPOPROTEIN"/>
    <property type="match status" value="1"/>
</dbReference>
<reference evidence="9 10" key="1">
    <citation type="submission" date="2018-07" db="EMBL/GenBank/DDBJ databases">
        <title>Parabacteroides acidifaciens nov. sp., isolated from human feces.</title>
        <authorList>
            <person name="Wang Y.J."/>
        </authorList>
    </citation>
    <scope>NUCLEOTIDE SEQUENCE [LARGE SCALE GENOMIC DNA]</scope>
    <source>
        <strain evidence="9 10">426-9</strain>
    </source>
</reference>
<dbReference type="EMBL" id="JACRTI010000077">
    <property type="protein sequence ID" value="MBC8603739.1"/>
    <property type="molecule type" value="Genomic_DNA"/>
</dbReference>
<reference evidence="8 11" key="2">
    <citation type="submission" date="2020-08" db="EMBL/GenBank/DDBJ databases">
        <title>Genome public.</title>
        <authorList>
            <person name="Liu C."/>
            <person name="Sun Q."/>
        </authorList>
    </citation>
    <scope>NUCLEOTIDE SEQUENCE [LARGE SCALE GENOMIC DNA]</scope>
    <source>
        <strain evidence="8 11">426_9</strain>
    </source>
</reference>
<feature type="domain" description="RagB/SusD" evidence="6">
    <location>
        <begin position="348"/>
        <end position="499"/>
    </location>
</feature>
<evidence type="ECO:0000313" key="9">
    <source>
        <dbReference type="EMBL" id="RDU47528.1"/>
    </source>
</evidence>
<dbReference type="Pfam" id="PF07980">
    <property type="entry name" value="SusD_RagB"/>
    <property type="match status" value="1"/>
</dbReference>
<comment type="subcellular location">
    <subcellularLocation>
        <location evidence="1">Cell outer membrane</location>
    </subcellularLocation>
</comment>
<dbReference type="InterPro" id="IPR012944">
    <property type="entry name" value="SusD_RagB_dom"/>
</dbReference>
<dbReference type="AlphaFoldDB" id="A0A3D8H9B9"/>
<organism evidence="9 10">
    <name type="scientific">Parabacteroides acidifaciens</name>
    <dbReference type="NCBI Taxonomy" id="2290935"/>
    <lineage>
        <taxon>Bacteria</taxon>
        <taxon>Pseudomonadati</taxon>
        <taxon>Bacteroidota</taxon>
        <taxon>Bacteroidia</taxon>
        <taxon>Bacteroidales</taxon>
        <taxon>Tannerellaceae</taxon>
        <taxon>Parabacteroides</taxon>
    </lineage>
</organism>
<protein>
    <submittedName>
        <fullName evidence="9">RagB/SusD family nutrient uptake outer membrane protein</fullName>
    </submittedName>
</protein>
<dbReference type="InterPro" id="IPR011990">
    <property type="entry name" value="TPR-like_helical_dom_sf"/>
</dbReference>
<evidence type="ECO:0000256" key="5">
    <source>
        <dbReference type="ARBA" id="ARBA00023237"/>
    </source>
</evidence>
<dbReference type="GO" id="GO:0009279">
    <property type="term" value="C:cell outer membrane"/>
    <property type="evidence" value="ECO:0007669"/>
    <property type="project" value="UniProtKB-SubCell"/>
</dbReference>
<name>A0A3D8H9B9_9BACT</name>
<evidence type="ECO:0000256" key="1">
    <source>
        <dbReference type="ARBA" id="ARBA00004442"/>
    </source>
</evidence>
<dbReference type="SUPFAM" id="SSF48452">
    <property type="entry name" value="TPR-like"/>
    <property type="match status" value="1"/>
</dbReference>
<evidence type="ECO:0000256" key="3">
    <source>
        <dbReference type="ARBA" id="ARBA00022729"/>
    </source>
</evidence>
<evidence type="ECO:0000256" key="4">
    <source>
        <dbReference type="ARBA" id="ARBA00023136"/>
    </source>
</evidence>
<dbReference type="Gene3D" id="1.25.40.390">
    <property type="match status" value="1"/>
</dbReference>
<dbReference type="EMBL" id="QREV01000077">
    <property type="protein sequence ID" value="RDU47528.1"/>
    <property type="molecule type" value="Genomic_DNA"/>
</dbReference>
<evidence type="ECO:0000313" key="10">
    <source>
        <dbReference type="Proteomes" id="UP000256321"/>
    </source>
</evidence>
<dbReference type="RefSeq" id="WP_115501238.1">
    <property type="nucleotide sequence ID" value="NZ_JACRTI010000077.1"/>
</dbReference>
<keyword evidence="5" id="KW-0998">Cell outer membrane</keyword>
<dbReference type="Proteomes" id="UP000256321">
    <property type="component" value="Unassembled WGS sequence"/>
</dbReference>
<dbReference type="Pfam" id="PF14322">
    <property type="entry name" value="SusD-like_3"/>
    <property type="match status" value="1"/>
</dbReference>
<evidence type="ECO:0000259" key="7">
    <source>
        <dbReference type="Pfam" id="PF14322"/>
    </source>
</evidence>
<keyword evidence="4" id="KW-0472">Membrane</keyword>
<evidence type="ECO:0000313" key="11">
    <source>
        <dbReference type="Proteomes" id="UP000629596"/>
    </source>
</evidence>
<evidence type="ECO:0000256" key="2">
    <source>
        <dbReference type="ARBA" id="ARBA00006275"/>
    </source>
</evidence>
<keyword evidence="11" id="KW-1185">Reference proteome</keyword>
<accession>A0A3D8H9B9</accession>
<proteinExistence type="inferred from homology"/>
<dbReference type="Proteomes" id="UP000629596">
    <property type="component" value="Unassembled WGS sequence"/>
</dbReference>
<gene>
    <name evidence="9" type="ORF">DWU89_19165</name>
    <name evidence="8" type="ORF">H8784_18685</name>
</gene>
<evidence type="ECO:0000313" key="8">
    <source>
        <dbReference type="EMBL" id="MBC8603739.1"/>
    </source>
</evidence>
<comment type="caution">
    <text evidence="9">The sequence shown here is derived from an EMBL/GenBank/DDBJ whole genome shotgun (WGS) entry which is preliminary data.</text>
</comment>
<sequence>MKRTLIISAMSILVGFTACDMEKLPYDNIETSESLQTLADCKAFRNDLYADFRNTFYDFLGQEIAADGFNPVIGYTNTYGGDYRWETEASGTAGRWNDNYYIIANANLMIERVPELMDGATDSDRAQMEIYLGEAYLSRAMAYFDLTLRYCKDYEPSSASSDMGVPIVLKYAPSADAGTYPGRASMEEVYKQIVSDLGEATKRITVEGEPRSAYLTQDGVKAFKARVALQMHDWNTAISASTDLINSNKYPLITDAKKYADMWLNDNGDEAIWQISQSMTERPATSSPGSYLFVEVGDEDNTCKPDYVPESGIINAFDQENDIRFGAYFTKRTVSSGIGYVDLFICTKYPGNPELYSGKSNYHNKQKAFRISEMYLIAAEAYAQNGNSREASAMLNALRTARIANWSAEEYSGDALMSEIRTERWKELFCEGYRMMDLKRWNVEMRRTPAQNSSFIVLPGAENGENMVKEAGNYRFVWPIPQAEIDANPQIKDQQNPGY</sequence>
<comment type="similarity">
    <text evidence="2">Belongs to the SusD family.</text>
</comment>
<evidence type="ECO:0000259" key="6">
    <source>
        <dbReference type="Pfam" id="PF07980"/>
    </source>
</evidence>
<feature type="domain" description="SusD-like N-terminal" evidence="7">
    <location>
        <begin position="81"/>
        <end position="229"/>
    </location>
</feature>